<evidence type="ECO:0000313" key="2">
    <source>
        <dbReference type="Proteomes" id="UP000261324"/>
    </source>
</evidence>
<dbReference type="AlphaFoldDB" id="A0A3E4PA75"/>
<dbReference type="Proteomes" id="UP000261324">
    <property type="component" value="Unassembled WGS sequence"/>
</dbReference>
<comment type="caution">
    <text evidence="1">The sequence shown here is derived from an EMBL/GenBank/DDBJ whole genome shotgun (WGS) entry which is preliminary data.</text>
</comment>
<proteinExistence type="predicted"/>
<reference evidence="1 2" key="1">
    <citation type="submission" date="2018-08" db="EMBL/GenBank/DDBJ databases">
        <title>A genome reference for cultivated species of the human gut microbiota.</title>
        <authorList>
            <person name="Zou Y."/>
            <person name="Xue W."/>
            <person name="Luo G."/>
        </authorList>
    </citation>
    <scope>NUCLEOTIDE SEQUENCE [LARGE SCALE GENOMIC DNA]</scope>
    <source>
        <strain evidence="1 2">TF09-3</strain>
    </source>
</reference>
<accession>A0A3E4PA75</accession>
<sequence length="39" mass="4796">MRYKILFKNTYESEWMESSLAKEMIKDIDKLLRKQSELV</sequence>
<dbReference type="EMBL" id="QSRA01000043">
    <property type="protein sequence ID" value="RGK76931.1"/>
    <property type="molecule type" value="Genomic_DNA"/>
</dbReference>
<organism evidence="1 2">
    <name type="scientific">Dorea formicigenerans</name>
    <dbReference type="NCBI Taxonomy" id="39486"/>
    <lineage>
        <taxon>Bacteria</taxon>
        <taxon>Bacillati</taxon>
        <taxon>Bacillota</taxon>
        <taxon>Clostridia</taxon>
        <taxon>Lachnospirales</taxon>
        <taxon>Lachnospiraceae</taxon>
        <taxon>Dorea</taxon>
    </lineage>
</organism>
<evidence type="ECO:0000313" key="1">
    <source>
        <dbReference type="EMBL" id="RGK76931.1"/>
    </source>
</evidence>
<protein>
    <submittedName>
        <fullName evidence="1">DUF4869 domain-containing protein</fullName>
    </submittedName>
</protein>
<gene>
    <name evidence="1" type="ORF">DXC93_16790</name>
</gene>
<name>A0A3E4PA75_9FIRM</name>